<feature type="transmembrane region" description="Helical" evidence="9">
    <location>
        <begin position="98"/>
        <end position="117"/>
    </location>
</feature>
<evidence type="ECO:0000256" key="2">
    <source>
        <dbReference type="ARBA" id="ARBA00022448"/>
    </source>
</evidence>
<dbReference type="PANTHER" id="PTHR11795:SF450">
    <property type="entry name" value="ABC TRANSPORTER PERMEASE PROTEIN"/>
    <property type="match status" value="1"/>
</dbReference>
<dbReference type="InterPro" id="IPR052157">
    <property type="entry name" value="BCAA_transport_permease"/>
</dbReference>
<comment type="similarity">
    <text evidence="8">Belongs to the binding-protein-dependent transport system permease family. LivHM subfamily.</text>
</comment>
<protein>
    <submittedName>
        <fullName evidence="10">Branched-chain amino acid ABC transporter permease</fullName>
    </submittedName>
</protein>
<comment type="subcellular location">
    <subcellularLocation>
        <location evidence="1">Cell membrane</location>
        <topology evidence="1">Multi-pass membrane protein</topology>
    </subcellularLocation>
</comment>
<evidence type="ECO:0000256" key="9">
    <source>
        <dbReference type="SAM" id="Phobius"/>
    </source>
</evidence>
<evidence type="ECO:0000256" key="3">
    <source>
        <dbReference type="ARBA" id="ARBA00022475"/>
    </source>
</evidence>
<keyword evidence="3" id="KW-1003">Cell membrane</keyword>
<evidence type="ECO:0000256" key="7">
    <source>
        <dbReference type="ARBA" id="ARBA00023136"/>
    </source>
</evidence>
<keyword evidence="2" id="KW-0813">Transport</keyword>
<dbReference type="CDD" id="cd06582">
    <property type="entry name" value="TM_PBP1_LivH_like"/>
    <property type="match status" value="1"/>
</dbReference>
<organism evidence="10">
    <name type="scientific">Fundidesulfovibrio putealis</name>
    <dbReference type="NCBI Taxonomy" id="270496"/>
    <lineage>
        <taxon>Bacteria</taxon>
        <taxon>Pseudomonadati</taxon>
        <taxon>Thermodesulfobacteriota</taxon>
        <taxon>Desulfovibrionia</taxon>
        <taxon>Desulfovibrionales</taxon>
        <taxon>Desulfovibrionaceae</taxon>
        <taxon>Fundidesulfovibrio</taxon>
    </lineage>
</organism>
<evidence type="ECO:0000313" key="10">
    <source>
        <dbReference type="EMBL" id="HGG92702.1"/>
    </source>
</evidence>
<keyword evidence="5" id="KW-0029">Amino-acid transport</keyword>
<dbReference type="Pfam" id="PF02653">
    <property type="entry name" value="BPD_transp_2"/>
    <property type="match status" value="1"/>
</dbReference>
<evidence type="ECO:0000256" key="6">
    <source>
        <dbReference type="ARBA" id="ARBA00022989"/>
    </source>
</evidence>
<gene>
    <name evidence="10" type="ORF">ENR59_07085</name>
</gene>
<dbReference type="PANTHER" id="PTHR11795">
    <property type="entry name" value="BRANCHED-CHAIN AMINO ACID TRANSPORT SYSTEM PERMEASE PROTEIN LIVH"/>
    <property type="match status" value="1"/>
</dbReference>
<keyword evidence="7 9" id="KW-0472">Membrane</keyword>
<dbReference type="GO" id="GO:0005886">
    <property type="term" value="C:plasma membrane"/>
    <property type="evidence" value="ECO:0007669"/>
    <property type="project" value="UniProtKB-SubCell"/>
</dbReference>
<sequence>MFALYLAQAVNSGLALGAVYGLMALGFSLVYNSSRLINFAQGELLLLGGLVLYSLSQAFQLGPVTALAATAVFGFLLGHVLYASTLGVMLTAKPLRQLMLTVAASLIWQGAAILLWGKNPLKLDQFIALPAFRAGPVFLSANTVTSLALAVASVCVLSAFLGLTRTGRAIRAVSMNALAARLQGVNPVRAQALSFALSGVLAALAALSIGPQTMLRYDMGFGLGLKGFVAATLGGYSSLSRVFLGGILLGVVEAALTLAFSADLKETLTYALLVGLLVLAPAPQHRREKV</sequence>
<feature type="transmembrane region" description="Helical" evidence="9">
    <location>
        <begin position="12"/>
        <end position="32"/>
    </location>
</feature>
<comment type="caution">
    <text evidence="10">The sequence shown here is derived from an EMBL/GenBank/DDBJ whole genome shotgun (WGS) entry which is preliminary data.</text>
</comment>
<evidence type="ECO:0000256" key="8">
    <source>
        <dbReference type="ARBA" id="ARBA00037998"/>
    </source>
</evidence>
<keyword evidence="4 9" id="KW-0812">Transmembrane</keyword>
<dbReference type="AlphaFoldDB" id="A0A7C4AH84"/>
<evidence type="ECO:0000256" key="5">
    <source>
        <dbReference type="ARBA" id="ARBA00022970"/>
    </source>
</evidence>
<dbReference type="GO" id="GO:0022857">
    <property type="term" value="F:transmembrane transporter activity"/>
    <property type="evidence" value="ECO:0007669"/>
    <property type="project" value="InterPro"/>
</dbReference>
<proteinExistence type="inferred from homology"/>
<reference evidence="10" key="1">
    <citation type="journal article" date="2020" name="mSystems">
        <title>Genome- and Community-Level Interaction Insights into Carbon Utilization and Element Cycling Functions of Hydrothermarchaeota in Hydrothermal Sediment.</title>
        <authorList>
            <person name="Zhou Z."/>
            <person name="Liu Y."/>
            <person name="Xu W."/>
            <person name="Pan J."/>
            <person name="Luo Z.H."/>
            <person name="Li M."/>
        </authorList>
    </citation>
    <scope>NUCLEOTIDE SEQUENCE [LARGE SCALE GENOMIC DNA]</scope>
    <source>
        <strain evidence="10">SpSt-413</strain>
    </source>
</reference>
<feature type="transmembrane region" description="Helical" evidence="9">
    <location>
        <begin position="44"/>
        <end position="61"/>
    </location>
</feature>
<accession>A0A7C4AH84</accession>
<feature type="transmembrane region" description="Helical" evidence="9">
    <location>
        <begin position="190"/>
        <end position="209"/>
    </location>
</feature>
<dbReference type="EMBL" id="DSRP01000488">
    <property type="protein sequence ID" value="HGG92702.1"/>
    <property type="molecule type" value="Genomic_DNA"/>
</dbReference>
<name>A0A7C4AH84_9BACT</name>
<feature type="transmembrane region" description="Helical" evidence="9">
    <location>
        <begin position="67"/>
        <end position="91"/>
    </location>
</feature>
<dbReference type="GO" id="GO:0006865">
    <property type="term" value="P:amino acid transport"/>
    <property type="evidence" value="ECO:0007669"/>
    <property type="project" value="UniProtKB-KW"/>
</dbReference>
<evidence type="ECO:0000256" key="1">
    <source>
        <dbReference type="ARBA" id="ARBA00004651"/>
    </source>
</evidence>
<feature type="transmembrane region" description="Helical" evidence="9">
    <location>
        <begin position="137"/>
        <end position="161"/>
    </location>
</feature>
<keyword evidence="6 9" id="KW-1133">Transmembrane helix</keyword>
<dbReference type="InterPro" id="IPR001851">
    <property type="entry name" value="ABC_transp_permease"/>
</dbReference>
<evidence type="ECO:0000256" key="4">
    <source>
        <dbReference type="ARBA" id="ARBA00022692"/>
    </source>
</evidence>